<dbReference type="EMBL" id="BAABJQ010000021">
    <property type="protein sequence ID" value="GAA5194506.1"/>
    <property type="molecule type" value="Genomic_DNA"/>
</dbReference>
<dbReference type="Proteomes" id="UP001501570">
    <property type="component" value="Unassembled WGS sequence"/>
</dbReference>
<sequence>MADPLQPTLMTKLRATLAGERDAVLLEALRGAGRAAYDELLAAEALHEELTAAGTPLWNAPVAASSQLLAAWNAFVLQTLGEAFLDADYTANPGTIGYVPKVTFDQASGWLSAVEPWVSRARQARVNPDYDIGTELALPAGLPAWARVEPCPPEHLAALLAAIPPVREHIDVALHTLRHAGVPAQHQQAVNRLNQLAAEAAAAADYAVSLRTARHHRELHELIENNLKNALELWFHVGQLAAMPRLLTHYQALRPAPRPALATLPGGSRFDPWCLTDRATVGRWQGDRRAKQAITEMWQYDPDPAATLTLKAQIDAALADGDIAPYRTRGGSTCFFECPWSSLYEVRRPILLDGHSLKVLQQFALRAAADNVPRGGAFQRGIVIGPFQRTTEVEYCDPDGLH</sequence>
<comment type="caution">
    <text evidence="1">The sequence shown here is derived from an EMBL/GenBank/DDBJ whole genome shotgun (WGS) entry which is preliminary data.</text>
</comment>
<keyword evidence="2" id="KW-1185">Reference proteome</keyword>
<evidence type="ECO:0000313" key="2">
    <source>
        <dbReference type="Proteomes" id="UP001501570"/>
    </source>
</evidence>
<evidence type="ECO:0008006" key="3">
    <source>
        <dbReference type="Google" id="ProtNLM"/>
    </source>
</evidence>
<proteinExistence type="predicted"/>
<reference evidence="2" key="1">
    <citation type="journal article" date="2019" name="Int. J. Syst. Evol. Microbiol.">
        <title>The Global Catalogue of Microorganisms (GCM) 10K type strain sequencing project: providing services to taxonomists for standard genome sequencing and annotation.</title>
        <authorList>
            <consortium name="The Broad Institute Genomics Platform"/>
            <consortium name="The Broad Institute Genome Sequencing Center for Infectious Disease"/>
            <person name="Wu L."/>
            <person name="Ma J."/>
        </authorList>
    </citation>
    <scope>NUCLEOTIDE SEQUENCE [LARGE SCALE GENOMIC DNA]</scope>
    <source>
        <strain evidence="2">JCM 18304</strain>
    </source>
</reference>
<dbReference type="RefSeq" id="WP_345635109.1">
    <property type="nucleotide sequence ID" value="NZ_BAABJQ010000021.1"/>
</dbReference>
<gene>
    <name evidence="1" type="ORF">GCM10023322_59080</name>
</gene>
<accession>A0ABP9SDE8</accession>
<name>A0ABP9SDE8_9ACTN</name>
<organism evidence="1 2">
    <name type="scientific">Rugosimonospora acidiphila</name>
    <dbReference type="NCBI Taxonomy" id="556531"/>
    <lineage>
        <taxon>Bacteria</taxon>
        <taxon>Bacillati</taxon>
        <taxon>Actinomycetota</taxon>
        <taxon>Actinomycetes</taxon>
        <taxon>Micromonosporales</taxon>
        <taxon>Micromonosporaceae</taxon>
        <taxon>Rugosimonospora</taxon>
    </lineage>
</organism>
<evidence type="ECO:0000313" key="1">
    <source>
        <dbReference type="EMBL" id="GAA5194506.1"/>
    </source>
</evidence>
<protein>
    <recommendedName>
        <fullName evidence="3">DUF885 domain-containing protein</fullName>
    </recommendedName>
</protein>